<name>A0A8B8QXN8_9MYRT</name>
<dbReference type="InterPro" id="IPR001206">
    <property type="entry name" value="Diacylglycerol_kinase_cat_dom"/>
</dbReference>
<keyword evidence="7" id="KW-1185">Reference proteome</keyword>
<evidence type="ECO:0000256" key="1">
    <source>
        <dbReference type="ARBA" id="ARBA00022679"/>
    </source>
</evidence>
<evidence type="ECO:0000256" key="4">
    <source>
        <dbReference type="ARBA" id="ARBA00022840"/>
    </source>
</evidence>
<evidence type="ECO:0000313" key="7">
    <source>
        <dbReference type="Proteomes" id="UP000827889"/>
    </source>
</evidence>
<feature type="region of interest" description="Disordered" evidence="5">
    <location>
        <begin position="545"/>
        <end position="607"/>
    </location>
</feature>
<dbReference type="GO" id="GO:0001729">
    <property type="term" value="F:ceramide kinase activity"/>
    <property type="evidence" value="ECO:0007669"/>
    <property type="project" value="TreeGrafter"/>
</dbReference>
<dbReference type="SMART" id="SM00046">
    <property type="entry name" value="DAGKc"/>
    <property type="match status" value="1"/>
</dbReference>
<evidence type="ECO:0000256" key="5">
    <source>
        <dbReference type="SAM" id="MobiDB-lite"/>
    </source>
</evidence>
<dbReference type="GO" id="GO:0006672">
    <property type="term" value="P:ceramide metabolic process"/>
    <property type="evidence" value="ECO:0007669"/>
    <property type="project" value="TreeGrafter"/>
</dbReference>
<feature type="domain" description="DAGKc" evidence="6">
    <location>
        <begin position="252"/>
        <end position="391"/>
    </location>
</feature>
<feature type="region of interest" description="Disordered" evidence="5">
    <location>
        <begin position="479"/>
        <end position="519"/>
    </location>
</feature>
<dbReference type="GeneID" id="115755718"/>
<proteinExistence type="predicted"/>
<dbReference type="SUPFAM" id="SSF111331">
    <property type="entry name" value="NAD kinase/diacylglycerol kinase-like"/>
    <property type="match status" value="1"/>
</dbReference>
<dbReference type="OrthoDB" id="3853857at2759"/>
<keyword evidence="3 8" id="KW-0418">Kinase</keyword>
<dbReference type="InterPro" id="IPR050187">
    <property type="entry name" value="Lipid_Phosphate_FormReg"/>
</dbReference>
<dbReference type="AlphaFoldDB" id="A0A8B8QXN8"/>
<evidence type="ECO:0000256" key="3">
    <source>
        <dbReference type="ARBA" id="ARBA00022777"/>
    </source>
</evidence>
<evidence type="ECO:0000259" key="6">
    <source>
        <dbReference type="PROSITE" id="PS50146"/>
    </source>
</evidence>
<reference evidence="8" key="1">
    <citation type="submission" date="2025-08" db="UniProtKB">
        <authorList>
            <consortium name="RefSeq"/>
        </authorList>
    </citation>
    <scope>IDENTIFICATION</scope>
    <source>
        <tissue evidence="8">Leaf</tissue>
    </source>
</reference>
<dbReference type="GO" id="GO:0005524">
    <property type="term" value="F:ATP binding"/>
    <property type="evidence" value="ECO:0007669"/>
    <property type="project" value="UniProtKB-KW"/>
</dbReference>
<dbReference type="KEGG" id="rarg:115755718"/>
<keyword evidence="2" id="KW-0547">Nucleotide-binding</keyword>
<dbReference type="InterPro" id="IPR016064">
    <property type="entry name" value="NAD/diacylglycerol_kinase_sf"/>
</dbReference>
<dbReference type="PANTHER" id="PTHR12358:SF111">
    <property type="entry name" value="CERAMIDE KINASE, ISOFORM A"/>
    <property type="match status" value="1"/>
</dbReference>
<accession>A0A8B8QXN8</accession>
<dbReference type="Pfam" id="PF00781">
    <property type="entry name" value="DAGK_cat"/>
    <property type="match status" value="1"/>
</dbReference>
<protein>
    <submittedName>
        <fullName evidence="8">Sphingoid long-chain bases kinase 1</fullName>
    </submittedName>
</protein>
<feature type="compositionally biased region" description="Polar residues" evidence="5">
    <location>
        <begin position="487"/>
        <end position="500"/>
    </location>
</feature>
<keyword evidence="1" id="KW-0808">Transferase</keyword>
<sequence length="766" mass="84036">MQKSGSLSKSNNSLWVSVPQQPLRRMGLCSPGGGHAASPVVFPEKRNKVKNAASRQNISPMSVGVGVDDPFKVKKAEEHRIDIIGGGGGDEMSDLLGYVVYAGKLVLDKRKNVYDKNGKDGQQNSAEISTLEGAVDAKLTSKAFVWGSHVLPLDDVVSVSYNAGLRHFTVHAYPERNGSCGFFCFMKGQKRSRKDFCFVASSKEEAIQWVGGFADQQCYVNCLPHPLVSSKKQASSELLPIDPPPELIFRCKNPPRMLVILNPQSGRGKSSKVFYRMAEPIFKLAGFQLEVVKTTHAGHAKSLASSVDFSTCPDGIICVGGDGIVNEVLNGLLSRDNQKEGISIPMGIIPAGSDNSLVWTVLGVRDPISAALAIVKGGLTATDVFAVEWLQSGVIHFGMTCAYYGFVSDVLEMSEKYQKRFGPLRYFVAGFLKFLCLPKYNYEVEYLPALKEDQDGKLSTERQAVDMTDLYNDVVRRSSKEGMPRASSLSSIDSIMTPSRMSGGDPDTTCSSTHASTEPSDYVRGISKRLSSGRNNVAAEPEVIHPQNPLSTTPNWPRTRSKSRTDRGCSGLQATHDRTWGNAATNDKEDISSTMSDPGPIWDAEPRWDTEPNWVVENPIELPGPPDDIETGVKKELIPRCEEKWVVTKGQFLGILVCNHACRTVQSSQVVAPKAEPDDNTLDMLLVRGSGRWRLLRFFVRLQMGGHLELPYVEYIKVKSVKIKAGKHTHNGCGIDGELFPLNGQVISSLLPEQCRLIGRFPSHRI</sequence>
<evidence type="ECO:0000256" key="2">
    <source>
        <dbReference type="ARBA" id="ARBA00022741"/>
    </source>
</evidence>
<dbReference type="InterPro" id="IPR017438">
    <property type="entry name" value="ATP-NAD_kinase_N"/>
</dbReference>
<dbReference type="RefSeq" id="XP_030551088.1">
    <property type="nucleotide sequence ID" value="XM_030695228.2"/>
</dbReference>
<dbReference type="Pfam" id="PF19279">
    <property type="entry name" value="YegS_C"/>
    <property type="match status" value="1"/>
</dbReference>
<keyword evidence="4" id="KW-0067">ATP-binding</keyword>
<feature type="compositionally biased region" description="Polar residues" evidence="5">
    <location>
        <begin position="548"/>
        <end position="558"/>
    </location>
</feature>
<evidence type="ECO:0000313" key="8">
    <source>
        <dbReference type="RefSeq" id="XP_030551088.1"/>
    </source>
</evidence>
<dbReference type="InterPro" id="IPR045540">
    <property type="entry name" value="YegS/DAGK_C"/>
</dbReference>
<dbReference type="Gene3D" id="3.40.50.10330">
    <property type="entry name" value="Probable inorganic polyphosphate/atp-NAD kinase, domain 1"/>
    <property type="match status" value="1"/>
</dbReference>
<dbReference type="PANTHER" id="PTHR12358">
    <property type="entry name" value="SPHINGOSINE KINASE"/>
    <property type="match status" value="1"/>
</dbReference>
<feature type="compositionally biased region" description="Polar residues" evidence="5">
    <location>
        <begin position="508"/>
        <end position="519"/>
    </location>
</feature>
<dbReference type="GO" id="GO:0016020">
    <property type="term" value="C:membrane"/>
    <property type="evidence" value="ECO:0007669"/>
    <property type="project" value="GOC"/>
</dbReference>
<dbReference type="Gene3D" id="2.60.200.40">
    <property type="match status" value="1"/>
</dbReference>
<organism evidence="7 8">
    <name type="scientific">Rhodamnia argentea</name>
    <dbReference type="NCBI Taxonomy" id="178133"/>
    <lineage>
        <taxon>Eukaryota</taxon>
        <taxon>Viridiplantae</taxon>
        <taxon>Streptophyta</taxon>
        <taxon>Embryophyta</taxon>
        <taxon>Tracheophyta</taxon>
        <taxon>Spermatophyta</taxon>
        <taxon>Magnoliopsida</taxon>
        <taxon>eudicotyledons</taxon>
        <taxon>Gunneridae</taxon>
        <taxon>Pentapetalae</taxon>
        <taxon>rosids</taxon>
        <taxon>malvids</taxon>
        <taxon>Myrtales</taxon>
        <taxon>Myrtaceae</taxon>
        <taxon>Myrtoideae</taxon>
        <taxon>Myrteae</taxon>
        <taxon>Australasian group</taxon>
        <taxon>Rhodamnia</taxon>
    </lineage>
</organism>
<gene>
    <name evidence="8" type="primary">LOC115755718</name>
</gene>
<dbReference type="Proteomes" id="UP000827889">
    <property type="component" value="Chromosome 8"/>
</dbReference>
<dbReference type="PROSITE" id="PS50146">
    <property type="entry name" value="DAGK"/>
    <property type="match status" value="1"/>
</dbReference>